<sequence length="207" mass="23005">MALVTGTPKGTITSQEELYLEGAPYLYFQDATANPLFNPDANGFYYGLSATAAYPVYQIGCPEGVTLTEGITMTDIQCDNIGVKNTIQRRNFIDLTLTVRSMFPLTVMRHMLNLGMPTTGTDYETVPIGGINNLKFYMLYAPKVYDDDAGDFILFHFHRCKFVDAWTIGLALDGWNVTGIKIRAFADEAKPDVQKFGVIRRSDVSAL</sequence>
<evidence type="ECO:0000313" key="1">
    <source>
        <dbReference type="EMBL" id="QJA44521.1"/>
    </source>
</evidence>
<evidence type="ECO:0000313" key="2">
    <source>
        <dbReference type="EMBL" id="QJH94237.1"/>
    </source>
</evidence>
<name>A0A6H1ZAR1_9ZZZZ</name>
<reference evidence="1" key="1">
    <citation type="submission" date="2020-03" db="EMBL/GenBank/DDBJ databases">
        <title>The deep terrestrial virosphere.</title>
        <authorList>
            <person name="Holmfeldt K."/>
            <person name="Nilsson E."/>
            <person name="Simone D."/>
            <person name="Lopez-Fernandez M."/>
            <person name="Wu X."/>
            <person name="de Brujin I."/>
            <person name="Lundin D."/>
            <person name="Andersson A."/>
            <person name="Bertilsson S."/>
            <person name="Dopson M."/>
        </authorList>
    </citation>
    <scope>NUCLEOTIDE SEQUENCE</scope>
    <source>
        <strain evidence="1">TM448A00111</strain>
        <strain evidence="2">TM448B00196</strain>
    </source>
</reference>
<proteinExistence type="predicted"/>
<dbReference type="EMBL" id="MT143977">
    <property type="protein sequence ID" value="QJA44521.1"/>
    <property type="molecule type" value="Genomic_DNA"/>
</dbReference>
<dbReference type="EMBL" id="MT144598">
    <property type="protein sequence ID" value="QJH94237.1"/>
    <property type="molecule type" value="Genomic_DNA"/>
</dbReference>
<accession>A0A6H1ZAR1</accession>
<gene>
    <name evidence="1" type="ORF">TM448A00111_0024</name>
    <name evidence="2" type="ORF">TM448B00196_0024</name>
</gene>
<dbReference type="AlphaFoldDB" id="A0A6H1ZAR1"/>
<protein>
    <submittedName>
        <fullName evidence="1">Uncharacterized protein</fullName>
    </submittedName>
</protein>
<organism evidence="1">
    <name type="scientific">viral metagenome</name>
    <dbReference type="NCBI Taxonomy" id="1070528"/>
    <lineage>
        <taxon>unclassified sequences</taxon>
        <taxon>metagenomes</taxon>
        <taxon>organismal metagenomes</taxon>
    </lineage>
</organism>